<dbReference type="AlphaFoldDB" id="A0A8H3AV98"/>
<gene>
    <name evidence="2" type="ORF">RDB_LOCUS130482</name>
</gene>
<name>A0A8H3AV98_9AGAM</name>
<keyword evidence="1" id="KW-1133">Transmembrane helix</keyword>
<evidence type="ECO:0000313" key="2">
    <source>
        <dbReference type="EMBL" id="CAE6441350.1"/>
    </source>
</evidence>
<reference evidence="2" key="1">
    <citation type="submission" date="2021-01" db="EMBL/GenBank/DDBJ databases">
        <authorList>
            <person name="Kaushik A."/>
        </authorList>
    </citation>
    <scope>NUCLEOTIDE SEQUENCE</scope>
    <source>
        <strain evidence="2">AG1-1C</strain>
    </source>
</reference>
<dbReference type="Proteomes" id="UP000663846">
    <property type="component" value="Unassembled WGS sequence"/>
</dbReference>
<evidence type="ECO:0000313" key="3">
    <source>
        <dbReference type="Proteomes" id="UP000663846"/>
    </source>
</evidence>
<comment type="caution">
    <text evidence="2">The sequence shown here is derived from an EMBL/GenBank/DDBJ whole genome shotgun (WGS) entry which is preliminary data.</text>
</comment>
<feature type="transmembrane region" description="Helical" evidence="1">
    <location>
        <begin position="43"/>
        <end position="64"/>
    </location>
</feature>
<proteinExistence type="predicted"/>
<keyword evidence="1" id="KW-0812">Transmembrane</keyword>
<organism evidence="2 3">
    <name type="scientific">Rhizoctonia solani</name>
    <dbReference type="NCBI Taxonomy" id="456999"/>
    <lineage>
        <taxon>Eukaryota</taxon>
        <taxon>Fungi</taxon>
        <taxon>Dikarya</taxon>
        <taxon>Basidiomycota</taxon>
        <taxon>Agaricomycotina</taxon>
        <taxon>Agaricomycetes</taxon>
        <taxon>Cantharellales</taxon>
        <taxon>Ceratobasidiaceae</taxon>
        <taxon>Rhizoctonia</taxon>
    </lineage>
</organism>
<accession>A0A8H3AV98</accession>
<protein>
    <submittedName>
        <fullName evidence="2">Uncharacterized protein</fullName>
    </submittedName>
</protein>
<dbReference type="EMBL" id="CAJMWS010000398">
    <property type="protein sequence ID" value="CAE6441350.1"/>
    <property type="molecule type" value="Genomic_DNA"/>
</dbReference>
<sequence length="227" mass="24840">MSAGQESRLYPTAAAFHCLSPAYSPHLHSKCQPSFGQHTLHRLTLIMILVLFVLVVTFCGAMAITPDLSLSISVAKSILAINELSVTVLISNTGNDSFKLLNHPQTVLSHLPTQMFRIKRGNTTADFTGIIVHYSPDYVIHKNNSVDFTLLAPGQTHQQVHALTGVYNFTRTGPGEYQIEAYSGFYHVDKSGSIVVVEAETSPARFEIIGGLTRPRVSMHHHSTGSL</sequence>
<dbReference type="Gene3D" id="2.60.40.2970">
    <property type="match status" value="1"/>
</dbReference>
<keyword evidence="1" id="KW-0472">Membrane</keyword>
<evidence type="ECO:0000256" key="1">
    <source>
        <dbReference type="SAM" id="Phobius"/>
    </source>
</evidence>